<protein>
    <submittedName>
        <fullName evidence="1">Uncharacterized protein</fullName>
    </submittedName>
</protein>
<organism evidence="1 2">
    <name type="scientific">Rhizodiscina lignyota</name>
    <dbReference type="NCBI Taxonomy" id="1504668"/>
    <lineage>
        <taxon>Eukaryota</taxon>
        <taxon>Fungi</taxon>
        <taxon>Dikarya</taxon>
        <taxon>Ascomycota</taxon>
        <taxon>Pezizomycotina</taxon>
        <taxon>Dothideomycetes</taxon>
        <taxon>Pleosporomycetidae</taxon>
        <taxon>Aulographales</taxon>
        <taxon>Rhizodiscinaceae</taxon>
        <taxon>Rhizodiscina</taxon>
    </lineage>
</organism>
<sequence>MEPEEIDYGRTSIARHGAHSINVLQYSLTRNDFTNYLQELVDSYYLLLWYFGDMIEWNSSSEHPKVIQTHIDGVTTRYEVIPKPTTNIGDANLYSKRLRGGLLKVLWRLLVAVRKLKAHRLPPDLGPIQQFGLKYERIGAALIEALGDSVEAVRWQDLEKGAQRIVVFLLERGEKASRFEALRFLGVVAPEPVPAAP</sequence>
<name>A0A9P4M4Z9_9PEZI</name>
<proteinExistence type="predicted"/>
<evidence type="ECO:0000313" key="2">
    <source>
        <dbReference type="Proteomes" id="UP000799772"/>
    </source>
</evidence>
<comment type="caution">
    <text evidence="1">The sequence shown here is derived from an EMBL/GenBank/DDBJ whole genome shotgun (WGS) entry which is preliminary data.</text>
</comment>
<accession>A0A9P4M4Z9</accession>
<dbReference type="Proteomes" id="UP000799772">
    <property type="component" value="Unassembled WGS sequence"/>
</dbReference>
<dbReference type="AlphaFoldDB" id="A0A9P4M4Z9"/>
<gene>
    <name evidence="1" type="ORF">NA57DRAFT_77583</name>
</gene>
<evidence type="ECO:0000313" key="1">
    <source>
        <dbReference type="EMBL" id="KAF2097330.1"/>
    </source>
</evidence>
<keyword evidence="2" id="KW-1185">Reference proteome</keyword>
<reference evidence="1" key="1">
    <citation type="journal article" date="2020" name="Stud. Mycol.">
        <title>101 Dothideomycetes genomes: a test case for predicting lifestyles and emergence of pathogens.</title>
        <authorList>
            <person name="Haridas S."/>
            <person name="Albert R."/>
            <person name="Binder M."/>
            <person name="Bloem J."/>
            <person name="Labutti K."/>
            <person name="Salamov A."/>
            <person name="Andreopoulos B."/>
            <person name="Baker S."/>
            <person name="Barry K."/>
            <person name="Bills G."/>
            <person name="Bluhm B."/>
            <person name="Cannon C."/>
            <person name="Castanera R."/>
            <person name="Culley D."/>
            <person name="Daum C."/>
            <person name="Ezra D."/>
            <person name="Gonzalez J."/>
            <person name="Henrissat B."/>
            <person name="Kuo A."/>
            <person name="Liang C."/>
            <person name="Lipzen A."/>
            <person name="Lutzoni F."/>
            <person name="Magnuson J."/>
            <person name="Mondo S."/>
            <person name="Nolan M."/>
            <person name="Ohm R."/>
            <person name="Pangilinan J."/>
            <person name="Park H.-J."/>
            <person name="Ramirez L."/>
            <person name="Alfaro M."/>
            <person name="Sun H."/>
            <person name="Tritt A."/>
            <person name="Yoshinaga Y."/>
            <person name="Zwiers L.-H."/>
            <person name="Turgeon B."/>
            <person name="Goodwin S."/>
            <person name="Spatafora J."/>
            <person name="Crous P."/>
            <person name="Grigoriev I."/>
        </authorList>
    </citation>
    <scope>NUCLEOTIDE SEQUENCE</scope>
    <source>
        <strain evidence="1">CBS 133067</strain>
    </source>
</reference>
<dbReference type="EMBL" id="ML978128">
    <property type="protein sequence ID" value="KAF2097330.1"/>
    <property type="molecule type" value="Genomic_DNA"/>
</dbReference>